<evidence type="ECO:0000313" key="1">
    <source>
        <dbReference type="EMBL" id="CAD1824693.1"/>
    </source>
</evidence>
<reference evidence="1" key="1">
    <citation type="submission" date="2020-07" db="EMBL/GenBank/DDBJ databases">
        <authorList>
            <person name="Lin J."/>
        </authorList>
    </citation>
    <scope>NUCLEOTIDE SEQUENCE</scope>
</reference>
<organism evidence="1">
    <name type="scientific">Ananas comosus var. bracteatus</name>
    <name type="common">red pineapple</name>
    <dbReference type="NCBI Taxonomy" id="296719"/>
    <lineage>
        <taxon>Eukaryota</taxon>
        <taxon>Viridiplantae</taxon>
        <taxon>Streptophyta</taxon>
        <taxon>Embryophyta</taxon>
        <taxon>Tracheophyta</taxon>
        <taxon>Spermatophyta</taxon>
        <taxon>Magnoliopsida</taxon>
        <taxon>Liliopsida</taxon>
        <taxon>Poales</taxon>
        <taxon>Bromeliaceae</taxon>
        <taxon>Bromelioideae</taxon>
        <taxon>Ananas</taxon>
    </lineage>
</organism>
<proteinExistence type="predicted"/>
<sequence>MRRSDGEELSAEVTVVRGCYALRPIPIWPDPSTSNRRRTDRVSPIRPRLITCTNSNKKCTSGNIHKRLTRGLIRGFRHINLLHIKSIIAGTHPLRPSFGFTPTRDA</sequence>
<accession>A0A6V7P1I0</accession>
<name>A0A6V7P1I0_ANACO</name>
<dbReference type="AlphaFoldDB" id="A0A6V7P1I0"/>
<gene>
    <name evidence="1" type="ORF">CB5_LOCUS7904</name>
</gene>
<dbReference type="EMBL" id="LR862144">
    <property type="protein sequence ID" value="CAD1824693.1"/>
    <property type="molecule type" value="Genomic_DNA"/>
</dbReference>
<protein>
    <submittedName>
        <fullName evidence="1">Uncharacterized protein</fullName>
    </submittedName>
</protein>